<name>A0ABR5PRM1_9LACO</name>
<evidence type="ECO:0000256" key="4">
    <source>
        <dbReference type="ARBA" id="ARBA00023172"/>
    </source>
</evidence>
<organism evidence="6 7">
    <name type="scientific">Lactobacillus intestinalis DSM 6629</name>
    <dbReference type="NCBI Taxonomy" id="1423761"/>
    <lineage>
        <taxon>Bacteria</taxon>
        <taxon>Bacillati</taxon>
        <taxon>Bacillota</taxon>
        <taxon>Bacilli</taxon>
        <taxon>Lactobacillales</taxon>
        <taxon>Lactobacillaceae</taxon>
        <taxon>Lactobacillus</taxon>
    </lineage>
</organism>
<protein>
    <recommendedName>
        <fullName evidence="5">Tyr recombinase domain-containing protein</fullName>
    </recommendedName>
</protein>
<dbReference type="InterPro" id="IPR010998">
    <property type="entry name" value="Integrase_recombinase_N"/>
</dbReference>
<accession>A0ABR5PRM1</accession>
<comment type="caution">
    <text evidence="6">The sequence shown here is derived from an EMBL/GenBank/DDBJ whole genome shotgun (WGS) entry which is preliminary data.</text>
</comment>
<dbReference type="InterPro" id="IPR004107">
    <property type="entry name" value="Integrase_SAM-like_N"/>
</dbReference>
<keyword evidence="4" id="KW-0233">DNA recombination</keyword>
<evidence type="ECO:0000256" key="1">
    <source>
        <dbReference type="ARBA" id="ARBA00008857"/>
    </source>
</evidence>
<dbReference type="CDD" id="cd01189">
    <property type="entry name" value="INT_ICEBs1_C_like"/>
    <property type="match status" value="1"/>
</dbReference>
<dbReference type="PROSITE" id="PS51898">
    <property type="entry name" value="TYR_RECOMBINASE"/>
    <property type="match status" value="1"/>
</dbReference>
<dbReference type="InterPro" id="IPR050808">
    <property type="entry name" value="Phage_Integrase"/>
</dbReference>
<dbReference type="Pfam" id="PF14659">
    <property type="entry name" value="Phage_int_SAM_3"/>
    <property type="match status" value="1"/>
</dbReference>
<dbReference type="GeneID" id="75117711"/>
<evidence type="ECO:0000259" key="5">
    <source>
        <dbReference type="PROSITE" id="PS51898"/>
    </source>
</evidence>
<dbReference type="PANTHER" id="PTHR30629:SF2">
    <property type="entry name" value="PROPHAGE INTEGRASE INTS-RELATED"/>
    <property type="match status" value="1"/>
</dbReference>
<evidence type="ECO:0000256" key="3">
    <source>
        <dbReference type="ARBA" id="ARBA00023125"/>
    </source>
</evidence>
<dbReference type="InterPro" id="IPR013762">
    <property type="entry name" value="Integrase-like_cat_sf"/>
</dbReference>
<keyword evidence="2" id="KW-0229">DNA integration</keyword>
<evidence type="ECO:0000313" key="7">
    <source>
        <dbReference type="Proteomes" id="UP000051735"/>
    </source>
</evidence>
<dbReference type="Pfam" id="PF00589">
    <property type="entry name" value="Phage_integrase"/>
    <property type="match status" value="1"/>
</dbReference>
<evidence type="ECO:0000313" key="6">
    <source>
        <dbReference type="EMBL" id="KRM32769.1"/>
    </source>
</evidence>
<sequence>MVICHEKRIQQYQLKDGKTYYRLKTYIGINPETKRPVKVTRSKLKTRKEAEQLRIKLKAQGATKIGRKQYLNKQQITVTDVWNSWLKVYKLDARGSTIVHKKMIWNNPTKPRFGEVYISHISSEHVQNFVDDMANNYLEYRSYINLLKSLIKHAIIKGWTDYDPFNRVVIPKKSAKKHTRNPKDNYLELDELQRFLTAAKKLHFEWYVYFFITASLGVRRGESLALKWSDINWNDKLIYIRRTVTTDEQGQKALGPTKTSDKYRKNNGLPISDHLLKVLKEFKAYRTKWYDKSEFLFHTPDNDFYTTQAPSFWLAQLYKHDPTLKHITMHGLRHTLATLMFETNNNLNPEDVAYQLGHKHVSTTLDIYTSITKKKKAELTKTRNKLGL</sequence>
<evidence type="ECO:0000256" key="2">
    <source>
        <dbReference type="ARBA" id="ARBA00022908"/>
    </source>
</evidence>
<dbReference type="Gene3D" id="1.10.443.10">
    <property type="entry name" value="Intergrase catalytic core"/>
    <property type="match status" value="1"/>
</dbReference>
<proteinExistence type="inferred from homology"/>
<reference evidence="6 7" key="1">
    <citation type="journal article" date="2015" name="Genome Announc.">
        <title>Expanding the biotechnology potential of lactobacilli through comparative genomics of 213 strains and associated genera.</title>
        <authorList>
            <person name="Sun Z."/>
            <person name="Harris H.M."/>
            <person name="McCann A."/>
            <person name="Guo C."/>
            <person name="Argimon S."/>
            <person name="Zhang W."/>
            <person name="Yang X."/>
            <person name="Jeffery I.B."/>
            <person name="Cooney J.C."/>
            <person name="Kagawa T.F."/>
            <person name="Liu W."/>
            <person name="Song Y."/>
            <person name="Salvetti E."/>
            <person name="Wrobel A."/>
            <person name="Rasinkangas P."/>
            <person name="Parkhill J."/>
            <person name="Rea M.C."/>
            <person name="O'Sullivan O."/>
            <person name="Ritari J."/>
            <person name="Douillard F.P."/>
            <person name="Paul Ross R."/>
            <person name="Yang R."/>
            <person name="Briner A.E."/>
            <person name="Felis G.E."/>
            <person name="de Vos W.M."/>
            <person name="Barrangou R."/>
            <person name="Klaenhammer T.R."/>
            <person name="Caufield P.W."/>
            <person name="Cui Y."/>
            <person name="Zhang H."/>
            <person name="O'Toole P.W."/>
        </authorList>
    </citation>
    <scope>NUCLEOTIDE SEQUENCE [LARGE SCALE GENOMIC DNA]</scope>
    <source>
        <strain evidence="6 7">DSM 6629</strain>
    </source>
</reference>
<dbReference type="PANTHER" id="PTHR30629">
    <property type="entry name" value="PROPHAGE INTEGRASE"/>
    <property type="match status" value="1"/>
</dbReference>
<keyword evidence="7" id="KW-1185">Reference proteome</keyword>
<dbReference type="Proteomes" id="UP000051735">
    <property type="component" value="Unassembled WGS sequence"/>
</dbReference>
<feature type="domain" description="Tyr recombinase" evidence="5">
    <location>
        <begin position="182"/>
        <end position="381"/>
    </location>
</feature>
<gene>
    <name evidence="6" type="ORF">FC44_GL001574</name>
</gene>
<dbReference type="RefSeq" id="WP_057810463.1">
    <property type="nucleotide sequence ID" value="NZ_AZGN01000044.1"/>
</dbReference>
<dbReference type="InterPro" id="IPR011010">
    <property type="entry name" value="DNA_brk_join_enz"/>
</dbReference>
<dbReference type="SUPFAM" id="SSF56349">
    <property type="entry name" value="DNA breaking-rejoining enzymes"/>
    <property type="match status" value="1"/>
</dbReference>
<dbReference type="EMBL" id="AZGN01000044">
    <property type="protein sequence ID" value="KRM32769.1"/>
    <property type="molecule type" value="Genomic_DNA"/>
</dbReference>
<dbReference type="InterPro" id="IPR002104">
    <property type="entry name" value="Integrase_catalytic"/>
</dbReference>
<dbReference type="Gene3D" id="1.10.150.130">
    <property type="match status" value="1"/>
</dbReference>
<keyword evidence="3" id="KW-0238">DNA-binding</keyword>
<comment type="similarity">
    <text evidence="1">Belongs to the 'phage' integrase family.</text>
</comment>